<dbReference type="SUPFAM" id="SSF58104">
    <property type="entry name" value="Methyl-accepting chemotaxis protein (MCP) signaling domain"/>
    <property type="match status" value="1"/>
</dbReference>
<dbReference type="Proteomes" id="UP000006346">
    <property type="component" value="Chromosome"/>
</dbReference>
<evidence type="ECO:0000256" key="3">
    <source>
        <dbReference type="PROSITE-ProRule" id="PRU00284"/>
    </source>
</evidence>
<dbReference type="PROSITE" id="PS50885">
    <property type="entry name" value="HAMP"/>
    <property type="match status" value="1"/>
</dbReference>
<evidence type="ECO:0000313" key="7">
    <source>
        <dbReference type="Proteomes" id="UP000006346"/>
    </source>
</evidence>
<reference evidence="6 7" key="2">
    <citation type="journal article" date="2012" name="J. Bacteriol.">
        <title>Complete genome sequences of Desulfosporosinus orientis DSM765T, Desulfosporosinus youngiae DSM17734T, Desulfosporosinus meridiei DSM13257T, and Desulfosporosinus acidiphilus DSM22704T.</title>
        <authorList>
            <person name="Pester M."/>
            <person name="Brambilla E."/>
            <person name="Alazard D."/>
            <person name="Rattei T."/>
            <person name="Weinmaier T."/>
            <person name="Han J."/>
            <person name="Lucas S."/>
            <person name="Lapidus A."/>
            <person name="Cheng J.F."/>
            <person name="Goodwin L."/>
            <person name="Pitluck S."/>
            <person name="Peters L."/>
            <person name="Ovchinnikova G."/>
            <person name="Teshima H."/>
            <person name="Detter J.C."/>
            <person name="Han C.S."/>
            <person name="Tapia R."/>
            <person name="Land M.L."/>
            <person name="Hauser L."/>
            <person name="Kyrpides N.C."/>
            <person name="Ivanova N.N."/>
            <person name="Pagani I."/>
            <person name="Huntmann M."/>
            <person name="Wei C.L."/>
            <person name="Davenport K.W."/>
            <person name="Daligault H."/>
            <person name="Chain P.S."/>
            <person name="Chen A."/>
            <person name="Mavromatis K."/>
            <person name="Markowitz V."/>
            <person name="Szeto E."/>
            <person name="Mikhailova N."/>
            <person name="Pati A."/>
            <person name="Wagner M."/>
            <person name="Woyke T."/>
            <person name="Ollivier B."/>
            <person name="Klenk H.P."/>
            <person name="Spring S."/>
            <person name="Loy A."/>
        </authorList>
    </citation>
    <scope>NUCLEOTIDE SEQUENCE [LARGE SCALE GENOMIC DNA]</scope>
    <source>
        <strain evidence="7">ATCC 19365 / DSM 765 / NCIMB 8382 / VKM B-1628</strain>
    </source>
</reference>
<accession>G7W590</accession>
<dbReference type="Gene3D" id="6.10.340.10">
    <property type="match status" value="1"/>
</dbReference>
<feature type="domain" description="HAMP" evidence="5">
    <location>
        <begin position="220"/>
        <end position="272"/>
    </location>
</feature>
<dbReference type="GO" id="GO:0016020">
    <property type="term" value="C:membrane"/>
    <property type="evidence" value="ECO:0007669"/>
    <property type="project" value="InterPro"/>
</dbReference>
<sequence>MRITIRKRLILGFGIVLLILAIIAGGNINMLHKMSDISSTNEQLLENKALAKELMYQISHTNTIGAYYLQSETQQEAEMYWEQENQAITDTKSLLNELKQKTESSEGTALLDEVLKGYLAYVDDTTEAYQTFQASLNINSDGKSLVKNDEGILKSQQQFFDSTTDATLQSIDNYLNWLQETIGDNQKQLNSLQSQNDTITALLTLTGLLLGSMTALFTSKSILKSMKSLREATGRIADGNLSEEIIIKSRDEFGELSKGFNQMTMNLRKLIREVVNTASTLGATGEELLAVAEEATSSSEQVSCTLGMLAAGAAEQARSVRDTNTVIQQLSLNAQRVAANAENVTQSSTKAAQAAELGARYSENAVQKIEQIREGASHSANLIQQLGAQSTEIGQIVDVIKGIANQTNLLALNAAIEAARAGEHGKGFAVVADEVRKLAEQSSSSAAQIANLIGTIQKDTNQAVGGMETAMNEVAAGVEAVNMAGQSFQTIVEEINAVVEQIRQVSEAVQEIARGTAQTVQAEEGISEIAAKSAANTEEVSSASQEQAATMISVSQSADALAKLGESLTTIVSKFKI</sequence>
<evidence type="ECO:0000259" key="5">
    <source>
        <dbReference type="PROSITE" id="PS50885"/>
    </source>
</evidence>
<dbReference type="Gene3D" id="1.10.287.950">
    <property type="entry name" value="Methyl-accepting chemotaxis protein"/>
    <property type="match status" value="1"/>
</dbReference>
<dbReference type="AlphaFoldDB" id="G7W590"/>
<keyword evidence="7" id="KW-1185">Reference proteome</keyword>
<dbReference type="PATRIC" id="fig|768706.3.peg.592"/>
<keyword evidence="1 3" id="KW-0807">Transducer</keyword>
<dbReference type="FunFam" id="1.10.287.950:FF:000001">
    <property type="entry name" value="Methyl-accepting chemotaxis sensory transducer"/>
    <property type="match status" value="1"/>
</dbReference>
<dbReference type="InterPro" id="IPR003660">
    <property type="entry name" value="HAMP_dom"/>
</dbReference>
<dbReference type="Pfam" id="PF00672">
    <property type="entry name" value="HAMP"/>
    <property type="match status" value="1"/>
</dbReference>
<dbReference type="GO" id="GO:0006935">
    <property type="term" value="P:chemotaxis"/>
    <property type="evidence" value="ECO:0007669"/>
    <property type="project" value="UniProtKB-ARBA"/>
</dbReference>
<dbReference type="KEGG" id="dor:Desor_0623"/>
<evidence type="ECO:0000256" key="1">
    <source>
        <dbReference type="ARBA" id="ARBA00023224"/>
    </source>
</evidence>
<organism evidence="6 7">
    <name type="scientific">Desulfosporosinus orientis (strain ATCC 19365 / DSM 765 / NCIMB 8382 / VKM B-1628 / Singapore I)</name>
    <name type="common">Desulfotomaculum orientis</name>
    <dbReference type="NCBI Taxonomy" id="768706"/>
    <lineage>
        <taxon>Bacteria</taxon>
        <taxon>Bacillati</taxon>
        <taxon>Bacillota</taxon>
        <taxon>Clostridia</taxon>
        <taxon>Eubacteriales</taxon>
        <taxon>Desulfitobacteriaceae</taxon>
        <taxon>Desulfosporosinus</taxon>
    </lineage>
</organism>
<dbReference type="SMART" id="SM00304">
    <property type="entry name" value="HAMP"/>
    <property type="match status" value="2"/>
</dbReference>
<evidence type="ECO:0000313" key="6">
    <source>
        <dbReference type="EMBL" id="AET66318.1"/>
    </source>
</evidence>
<dbReference type="CDD" id="cd11386">
    <property type="entry name" value="MCP_signal"/>
    <property type="match status" value="1"/>
</dbReference>
<dbReference type="CDD" id="cd06225">
    <property type="entry name" value="HAMP"/>
    <property type="match status" value="1"/>
</dbReference>
<dbReference type="InterPro" id="IPR004089">
    <property type="entry name" value="MCPsignal_dom"/>
</dbReference>
<evidence type="ECO:0000256" key="2">
    <source>
        <dbReference type="ARBA" id="ARBA00029447"/>
    </source>
</evidence>
<dbReference type="Pfam" id="PF00015">
    <property type="entry name" value="MCPsignal"/>
    <property type="match status" value="1"/>
</dbReference>
<protein>
    <submittedName>
        <fullName evidence="6">Methyl-accepting chemotaxis protein</fullName>
    </submittedName>
</protein>
<name>G7W590_DESOD</name>
<dbReference type="PROSITE" id="PS50111">
    <property type="entry name" value="CHEMOTAXIS_TRANSDUC_2"/>
    <property type="match status" value="1"/>
</dbReference>
<gene>
    <name evidence="6" type="ordered locus">Desor_0623</name>
</gene>
<dbReference type="GO" id="GO:0007165">
    <property type="term" value="P:signal transduction"/>
    <property type="evidence" value="ECO:0007669"/>
    <property type="project" value="UniProtKB-KW"/>
</dbReference>
<evidence type="ECO:0000259" key="4">
    <source>
        <dbReference type="PROSITE" id="PS50111"/>
    </source>
</evidence>
<dbReference type="eggNOG" id="COG0840">
    <property type="taxonomic scope" value="Bacteria"/>
</dbReference>
<dbReference type="SMART" id="SM00283">
    <property type="entry name" value="MA"/>
    <property type="match status" value="1"/>
</dbReference>
<dbReference type="EMBL" id="CP003108">
    <property type="protein sequence ID" value="AET66318.1"/>
    <property type="molecule type" value="Genomic_DNA"/>
</dbReference>
<dbReference type="RefSeq" id="WP_014183143.1">
    <property type="nucleotide sequence ID" value="NC_016584.1"/>
</dbReference>
<reference evidence="7" key="1">
    <citation type="submission" date="2011-11" db="EMBL/GenBank/DDBJ databases">
        <title>Complete sequence of Desulfosporosinus orientis DSM 765.</title>
        <authorList>
            <person name="Lucas S."/>
            <person name="Han J."/>
            <person name="Lapidus A."/>
            <person name="Cheng J.-F."/>
            <person name="Goodwin L."/>
            <person name="Pitluck S."/>
            <person name="Peters L."/>
            <person name="Ovchinnikova G."/>
            <person name="Teshima H."/>
            <person name="Detter J.C."/>
            <person name="Han C."/>
            <person name="Tapia R."/>
            <person name="Land M."/>
            <person name="Hauser L."/>
            <person name="Kyrpides N."/>
            <person name="Ivanova N."/>
            <person name="Pagani I."/>
            <person name="Pester M."/>
            <person name="Spring S."/>
            <person name="Ollivier B."/>
            <person name="Rattei T."/>
            <person name="Klenk H.-P."/>
            <person name="Wagner M."/>
            <person name="Loy A."/>
            <person name="Woyke T."/>
        </authorList>
    </citation>
    <scope>NUCLEOTIDE SEQUENCE [LARGE SCALE GENOMIC DNA]</scope>
    <source>
        <strain evidence="7">ATCC 19365 / DSM 765 / NCIMB 8382 / VKM B-1628</strain>
    </source>
</reference>
<proteinExistence type="inferred from homology"/>
<dbReference type="HOGENOM" id="CLU_000445_107_27_9"/>
<dbReference type="PANTHER" id="PTHR32089">
    <property type="entry name" value="METHYL-ACCEPTING CHEMOTAXIS PROTEIN MCPB"/>
    <property type="match status" value="1"/>
</dbReference>
<comment type="similarity">
    <text evidence="2">Belongs to the methyl-accepting chemotaxis (MCP) protein family.</text>
</comment>
<feature type="domain" description="Methyl-accepting transducer" evidence="4">
    <location>
        <begin position="291"/>
        <end position="527"/>
    </location>
</feature>
<dbReference type="PANTHER" id="PTHR32089:SF112">
    <property type="entry name" value="LYSOZYME-LIKE PROTEIN-RELATED"/>
    <property type="match status" value="1"/>
</dbReference>
<dbReference type="STRING" id="768706.Desor_0623"/>